<dbReference type="Proteomes" id="UP000663848">
    <property type="component" value="Unassembled WGS sequence"/>
</dbReference>
<feature type="non-terminal residue" evidence="3">
    <location>
        <position position="68"/>
    </location>
</feature>
<evidence type="ECO:0000256" key="1">
    <source>
        <dbReference type="SAM" id="MobiDB-lite"/>
    </source>
</evidence>
<dbReference type="EMBL" id="CAJOBP010096842">
    <property type="protein sequence ID" value="CAF4964699.1"/>
    <property type="molecule type" value="Genomic_DNA"/>
</dbReference>
<dbReference type="EMBL" id="CAJOBR010085424">
    <property type="protein sequence ID" value="CAF5131858.1"/>
    <property type="molecule type" value="Genomic_DNA"/>
</dbReference>
<sequence length="68" mass="8188">YQTIHNNKYQQKRDKNNSTIDDDKQAKDTDIYSWFYNSPYNNKIVRVHDKHNFIKDNTILPGIDQNSK</sequence>
<proteinExistence type="predicted"/>
<evidence type="ECO:0000313" key="2">
    <source>
        <dbReference type="EMBL" id="CAF4964699.1"/>
    </source>
</evidence>
<dbReference type="EMBL" id="CAJOBP010103037">
    <property type="protein sequence ID" value="CAF4981493.1"/>
    <property type="molecule type" value="Genomic_DNA"/>
</dbReference>
<accession>A0A821ZJN5</accession>
<feature type="compositionally biased region" description="Basic and acidic residues" evidence="1">
    <location>
        <begin position="11"/>
        <end position="24"/>
    </location>
</feature>
<reference evidence="3" key="1">
    <citation type="submission" date="2021-02" db="EMBL/GenBank/DDBJ databases">
        <authorList>
            <person name="Nowell W R."/>
        </authorList>
    </citation>
    <scope>NUCLEOTIDE SEQUENCE</scope>
</reference>
<evidence type="ECO:0000313" key="5">
    <source>
        <dbReference type="EMBL" id="CAF5131858.1"/>
    </source>
</evidence>
<organism evidence="3 6">
    <name type="scientific">Rotaria socialis</name>
    <dbReference type="NCBI Taxonomy" id="392032"/>
    <lineage>
        <taxon>Eukaryota</taxon>
        <taxon>Metazoa</taxon>
        <taxon>Spiralia</taxon>
        <taxon>Gnathifera</taxon>
        <taxon>Rotifera</taxon>
        <taxon>Eurotatoria</taxon>
        <taxon>Bdelloidea</taxon>
        <taxon>Philodinida</taxon>
        <taxon>Philodinidae</taxon>
        <taxon>Rotaria</taxon>
    </lineage>
</organism>
<keyword evidence="6" id="KW-1185">Reference proteome</keyword>
<dbReference type="AlphaFoldDB" id="A0A821ZJN5"/>
<feature type="region of interest" description="Disordered" evidence="1">
    <location>
        <begin position="1"/>
        <end position="24"/>
    </location>
</feature>
<dbReference type="Proteomes" id="UP000663873">
    <property type="component" value="Unassembled WGS sequence"/>
</dbReference>
<name>A0A821ZJN5_9BILA</name>
<protein>
    <submittedName>
        <fullName evidence="3">Uncharacterized protein</fullName>
    </submittedName>
</protein>
<evidence type="ECO:0000313" key="6">
    <source>
        <dbReference type="Proteomes" id="UP000663873"/>
    </source>
</evidence>
<comment type="caution">
    <text evidence="3">The sequence shown here is derived from an EMBL/GenBank/DDBJ whole genome shotgun (WGS) entry which is preliminary data.</text>
</comment>
<feature type="non-terminal residue" evidence="3">
    <location>
        <position position="1"/>
    </location>
</feature>
<evidence type="ECO:0000313" key="3">
    <source>
        <dbReference type="EMBL" id="CAF4981493.1"/>
    </source>
</evidence>
<gene>
    <name evidence="4" type="ORF">QYT958_LOCUS44120</name>
    <name evidence="5" type="ORF">QYT958_LOCUS46883</name>
    <name evidence="2" type="ORF">UJA718_LOCUS48428</name>
    <name evidence="3" type="ORF">UJA718_LOCUS49332</name>
</gene>
<evidence type="ECO:0000313" key="4">
    <source>
        <dbReference type="EMBL" id="CAF5085791.1"/>
    </source>
</evidence>
<dbReference type="EMBL" id="CAJOBR010066490">
    <property type="protein sequence ID" value="CAF5085791.1"/>
    <property type="molecule type" value="Genomic_DNA"/>
</dbReference>